<dbReference type="AlphaFoldDB" id="A0AAW0GTX0"/>
<feature type="compositionally biased region" description="Basic and acidic residues" evidence="1">
    <location>
        <begin position="627"/>
        <end position="647"/>
    </location>
</feature>
<feature type="region of interest" description="Disordered" evidence="1">
    <location>
        <begin position="127"/>
        <end position="160"/>
    </location>
</feature>
<feature type="compositionally biased region" description="Basic and acidic residues" evidence="1">
    <location>
        <begin position="127"/>
        <end position="139"/>
    </location>
</feature>
<feature type="compositionally biased region" description="Basic residues" evidence="1">
    <location>
        <begin position="648"/>
        <end position="657"/>
    </location>
</feature>
<name>A0AAW0GTX0_9APHY</name>
<accession>A0AAW0GTX0</accession>
<proteinExistence type="predicted"/>
<evidence type="ECO:0000256" key="1">
    <source>
        <dbReference type="SAM" id="MobiDB-lite"/>
    </source>
</evidence>
<dbReference type="EMBL" id="JASBNA010000001">
    <property type="protein sequence ID" value="KAK7695981.1"/>
    <property type="molecule type" value="Genomic_DNA"/>
</dbReference>
<feature type="region of interest" description="Disordered" evidence="1">
    <location>
        <begin position="245"/>
        <end position="265"/>
    </location>
</feature>
<evidence type="ECO:0000313" key="2">
    <source>
        <dbReference type="EMBL" id="KAK7695981.1"/>
    </source>
</evidence>
<feature type="region of interest" description="Disordered" evidence="1">
    <location>
        <begin position="461"/>
        <end position="505"/>
    </location>
</feature>
<sequence>MTNVPFSRLQLAAALIEYDNDNLDPSEPRRNAQESAIFAHLRRNIPRAATAARRSTDYLGVSLPSENGSLNGRESVADVRRSRGSIDALRNPFGRDSTYDGHELATEEGNLDVDLSSWGLDAFMPKEKASRKGKAREDPLPNPHPLVSPNVARETESVPAPRRAVGARTMSLGNMDMFGEGDAFLDAKSTIPHRTPDGRRHSIGSPLDLAGVEATGSLSGRPKSSHALIDNIPVTPPLHAVPFPTVPSVRSASPPPADARPGSRASLLNSRVHGRTYSTASFGSKIMLNDVEEENNPFAVRPPSPSVLHVSIPKARARTMSVGSMNTQMLLRDEDMMSTYTRQQPERERRYSRLELMRPKILVMPSPLQSVAPPPRPVASTSRDGFLVTTDGPPLPPGAKSSRKSGLITALEHSEVPIPSNSFTPNPRMSLTLSQLTFRNTLAVDGQRDVAYVDIEDNLRRATEEGQQVNWDPEPEPEPEPEPPTPTGQIYVPDGPIPRGKPAGKLFGKSLIDDIETRKLEMKSKQRVFYGDQRPSMMQRTPMQRASTFIDPESLKQRPISQHLESYQSAPSNLQRRKTLINLEEDIPGAPRGQSLAVNNNISASKSVFGVDTLWERELSKLKEIEAREKVEAEERRKRGELDEETKGKKKRRKGKGKEKEKEVVVDQFLAGSKEETHPTTNTSPPVLPAIQKASTRRLPPPPVGDFDDEESESDSEASIRAPKVEGAEGWVDSDEEREKQQAGPIRTVGSGPRYPQGPPRLGLPFSNGDDSDEDDVPLVATIGKAAERLTRLQMGNDDDSDEEKPLVALLEKTKLKIPSVGGSFGGSLLSETSPRAANGDDEDEDDKPLGLRASHFMGSQIGFGSREEDEDEKPLALHPEQMRRTQYMMAAQQQQQQQQLMMQAAQMRAQSMMYGMPSMMGSGYFGPPMAPPMMVPPVMPGTPPPMHDAAKYGRVDRWRQEVAVEGQPPS</sequence>
<keyword evidence="3" id="KW-1185">Reference proteome</keyword>
<feature type="compositionally biased region" description="Acidic residues" evidence="1">
    <location>
        <begin position="706"/>
        <end position="716"/>
    </location>
</feature>
<gene>
    <name evidence="2" type="ORF">QCA50_000621</name>
</gene>
<evidence type="ECO:0000313" key="3">
    <source>
        <dbReference type="Proteomes" id="UP001385951"/>
    </source>
</evidence>
<reference evidence="2 3" key="1">
    <citation type="submission" date="2022-09" db="EMBL/GenBank/DDBJ databases">
        <authorList>
            <person name="Palmer J.M."/>
        </authorList>
    </citation>
    <scope>NUCLEOTIDE SEQUENCE [LARGE SCALE GENOMIC DNA]</scope>
    <source>
        <strain evidence="2 3">DSM 7382</strain>
    </source>
</reference>
<feature type="region of interest" description="Disordered" evidence="1">
    <location>
        <begin position="627"/>
        <end position="777"/>
    </location>
</feature>
<protein>
    <submittedName>
        <fullName evidence="2">Uncharacterized protein</fullName>
    </submittedName>
</protein>
<feature type="region of interest" description="Disordered" evidence="1">
    <location>
        <begin position="819"/>
        <end position="852"/>
    </location>
</feature>
<comment type="caution">
    <text evidence="2">The sequence shown here is derived from an EMBL/GenBank/DDBJ whole genome shotgun (WGS) entry which is preliminary data.</text>
</comment>
<dbReference type="Proteomes" id="UP001385951">
    <property type="component" value="Unassembled WGS sequence"/>
</dbReference>
<organism evidence="2 3">
    <name type="scientific">Cerrena zonata</name>
    <dbReference type="NCBI Taxonomy" id="2478898"/>
    <lineage>
        <taxon>Eukaryota</taxon>
        <taxon>Fungi</taxon>
        <taxon>Dikarya</taxon>
        <taxon>Basidiomycota</taxon>
        <taxon>Agaricomycotina</taxon>
        <taxon>Agaricomycetes</taxon>
        <taxon>Polyporales</taxon>
        <taxon>Cerrenaceae</taxon>
        <taxon>Cerrena</taxon>
    </lineage>
</organism>